<dbReference type="EMBL" id="CM056744">
    <property type="protein sequence ID" value="KAJ8666058.1"/>
    <property type="molecule type" value="Genomic_DNA"/>
</dbReference>
<protein>
    <submittedName>
        <fullName evidence="1">Uncharacterized protein</fullName>
    </submittedName>
</protein>
<evidence type="ECO:0000313" key="2">
    <source>
        <dbReference type="Proteomes" id="UP001239111"/>
    </source>
</evidence>
<dbReference type="Proteomes" id="UP001239111">
    <property type="component" value="Chromosome 4"/>
</dbReference>
<proteinExistence type="predicted"/>
<name>A0ACC2N553_9HYME</name>
<organism evidence="1 2">
    <name type="scientific">Eretmocerus hayati</name>
    <dbReference type="NCBI Taxonomy" id="131215"/>
    <lineage>
        <taxon>Eukaryota</taxon>
        <taxon>Metazoa</taxon>
        <taxon>Ecdysozoa</taxon>
        <taxon>Arthropoda</taxon>
        <taxon>Hexapoda</taxon>
        <taxon>Insecta</taxon>
        <taxon>Pterygota</taxon>
        <taxon>Neoptera</taxon>
        <taxon>Endopterygota</taxon>
        <taxon>Hymenoptera</taxon>
        <taxon>Apocrita</taxon>
        <taxon>Proctotrupomorpha</taxon>
        <taxon>Chalcidoidea</taxon>
        <taxon>Aphelinidae</taxon>
        <taxon>Aphelininae</taxon>
        <taxon>Eretmocerus</taxon>
    </lineage>
</organism>
<keyword evidence="2" id="KW-1185">Reference proteome</keyword>
<reference evidence="1" key="1">
    <citation type="submission" date="2023-04" db="EMBL/GenBank/DDBJ databases">
        <title>A chromosome-level genome assembly of the parasitoid wasp Eretmocerus hayati.</title>
        <authorList>
            <person name="Zhong Y."/>
            <person name="Liu S."/>
            <person name="Liu Y."/>
        </authorList>
    </citation>
    <scope>NUCLEOTIDE SEQUENCE</scope>
    <source>
        <strain evidence="1">ZJU_SS_LIU_2023</strain>
    </source>
</reference>
<evidence type="ECO:0000313" key="1">
    <source>
        <dbReference type="EMBL" id="KAJ8666058.1"/>
    </source>
</evidence>
<sequence length="755" mass="85953">MSAPGGKRSSSARVRKHRLLNKLLAKRPRLDDSPTGSSSSSNRGISFSSESNSDDGTDADNEFSQNSDDQDQVSIMSSDDEGEPQNINNGDHELDVNIPEDQNYSNDEPSDYSNRHSSSSWDDESDNEGRNISSGEQISGSESDSADNENSADTSDASDGSEMNPNPSVASDESSEEDEISQLKIWSIGSRIPNKHLDTLLGILRQRLLPGLPKNSKTFLGTNKAKYNIRSMTDSRGEEGEFVYMGIAEGLKACLNVHAHLTRVIDLMLNIDGVKIHKSSQMTMWPILCKIHCTPDIYNPFPVAVFYGNGKPKNFEEFFVDFIIEMNHLMEHGLEIQSIHSTIQIKCFTCDKPATDAVKGVKGHTSFDGCGRCTVKGEKVDNVTVYLHLDCEKRTAEGFRNFEHVNHHNSPSPLLALVPSLDFIYRFVLEPMHAIHLGVTPRLMLFLMKGFPNSPVMRLSAQQKVELNRRTKKIKKDIPYEFKRKMRSTDFYEDYHAVENRFFLLYCGPIVFKKILNNEYYHNFLLLHLFVRMLSSPEAVQYTNLARQFSHEFIEGSRILYGSAFVTMNVHSASHMADDVDNMQCGLDEISAFPYENELGKIKRILLSPHRTLAQYCRRIHIQRSTDMVPQLPRQLRIVKNTATGISEIQYKHHFLSVKHPNNTALLDNGRPVKLHKFHKVDGAIYVKVSLYHIKKPIFTHHYNSSLLNMYEVEERRNSNEFYVNIHRIAGKMVKFSINFSDDELDRTFLMPFIH</sequence>
<gene>
    <name evidence="1" type="ORF">QAD02_007720</name>
</gene>
<accession>A0ACC2N553</accession>
<comment type="caution">
    <text evidence="1">The sequence shown here is derived from an EMBL/GenBank/DDBJ whole genome shotgun (WGS) entry which is preliminary data.</text>
</comment>